<reference evidence="2" key="1">
    <citation type="journal article" date="2014" name="Int. J. Syst. Evol. Microbiol.">
        <title>Complete genome sequence of Corynebacterium casei LMG S-19264T (=DSM 44701T), isolated from a smear-ripened cheese.</title>
        <authorList>
            <consortium name="US DOE Joint Genome Institute (JGI-PGF)"/>
            <person name="Walter F."/>
            <person name="Albersmeier A."/>
            <person name="Kalinowski J."/>
            <person name="Ruckert C."/>
        </authorList>
    </citation>
    <scope>NUCLEOTIDE SEQUENCE</scope>
    <source>
        <strain evidence="2">CGMCC 1.15448</strain>
    </source>
</reference>
<evidence type="ECO:0000313" key="2">
    <source>
        <dbReference type="EMBL" id="GGA89940.1"/>
    </source>
</evidence>
<gene>
    <name evidence="2" type="ORF">GCM10011511_11480</name>
</gene>
<dbReference type="GO" id="GO:0005544">
    <property type="term" value="F:calcium-dependent phospholipid binding"/>
    <property type="evidence" value="ECO:0007669"/>
    <property type="project" value="InterPro"/>
</dbReference>
<keyword evidence="1" id="KW-0472">Membrane</keyword>
<proteinExistence type="predicted"/>
<protein>
    <recommendedName>
        <fullName evidence="4">Annexin</fullName>
    </recommendedName>
</protein>
<organism evidence="2 3">
    <name type="scientific">Puia dinghuensis</name>
    <dbReference type="NCBI Taxonomy" id="1792502"/>
    <lineage>
        <taxon>Bacteria</taxon>
        <taxon>Pseudomonadati</taxon>
        <taxon>Bacteroidota</taxon>
        <taxon>Chitinophagia</taxon>
        <taxon>Chitinophagales</taxon>
        <taxon>Chitinophagaceae</taxon>
        <taxon>Puia</taxon>
    </lineage>
</organism>
<name>A0A8J2UA34_9BACT</name>
<keyword evidence="1" id="KW-0812">Transmembrane</keyword>
<evidence type="ECO:0008006" key="4">
    <source>
        <dbReference type="Google" id="ProtNLM"/>
    </source>
</evidence>
<comment type="caution">
    <text evidence="2">The sequence shown here is derived from an EMBL/GenBank/DDBJ whole genome shotgun (WGS) entry which is preliminary data.</text>
</comment>
<dbReference type="RefSeq" id="WP_188929416.1">
    <property type="nucleotide sequence ID" value="NZ_BMJC01000001.1"/>
</dbReference>
<feature type="transmembrane region" description="Helical" evidence="1">
    <location>
        <begin position="20"/>
        <end position="39"/>
    </location>
</feature>
<accession>A0A8J2UA34</accession>
<dbReference type="AlphaFoldDB" id="A0A8J2UA34"/>
<keyword evidence="1" id="KW-1133">Transmembrane helix</keyword>
<dbReference type="EMBL" id="BMJC01000001">
    <property type="protein sequence ID" value="GGA89940.1"/>
    <property type="molecule type" value="Genomic_DNA"/>
</dbReference>
<keyword evidence="3" id="KW-1185">Reference proteome</keyword>
<dbReference type="SUPFAM" id="SSF47874">
    <property type="entry name" value="Annexin"/>
    <property type="match status" value="1"/>
</dbReference>
<sequence length="229" mass="25665">MPSTSAPPPDGFSFKEKLQYTLLGFVVVGGSFLLGRSLIRKAVSTAEEKKTFEEGNPAAFAQQIRMALENNGWPGKDMPALRQVILTIPSIASFKKVINSYQRLYNRSLMLDLKSDLKTTEYNEVLAILSAKPARGSTARTPQLTLAQYQSWAQRLKAAFDITYGIFPGTDEKAIKAVFMEIPTQAAYRQLGIVYKALYGNELDSDLRSELEFWEYPSYMKIITDKPNA</sequence>
<evidence type="ECO:0000313" key="3">
    <source>
        <dbReference type="Proteomes" id="UP000607559"/>
    </source>
</evidence>
<dbReference type="Gene3D" id="1.10.220.10">
    <property type="entry name" value="Annexin"/>
    <property type="match status" value="1"/>
</dbReference>
<dbReference type="GO" id="GO:0005509">
    <property type="term" value="F:calcium ion binding"/>
    <property type="evidence" value="ECO:0007669"/>
    <property type="project" value="InterPro"/>
</dbReference>
<dbReference type="InterPro" id="IPR037104">
    <property type="entry name" value="Annexin_sf"/>
</dbReference>
<evidence type="ECO:0000256" key="1">
    <source>
        <dbReference type="SAM" id="Phobius"/>
    </source>
</evidence>
<dbReference type="Proteomes" id="UP000607559">
    <property type="component" value="Unassembled WGS sequence"/>
</dbReference>
<reference evidence="2" key="2">
    <citation type="submission" date="2020-09" db="EMBL/GenBank/DDBJ databases">
        <authorList>
            <person name="Sun Q."/>
            <person name="Zhou Y."/>
        </authorList>
    </citation>
    <scope>NUCLEOTIDE SEQUENCE</scope>
    <source>
        <strain evidence="2">CGMCC 1.15448</strain>
    </source>
</reference>